<dbReference type="PANTHER" id="PTHR43080">
    <property type="entry name" value="CBS DOMAIN-CONTAINING PROTEIN CBSX3, MITOCHONDRIAL"/>
    <property type="match status" value="1"/>
</dbReference>
<comment type="caution">
    <text evidence="5">The sequence shown here is derived from an EMBL/GenBank/DDBJ whole genome shotgun (WGS) entry which is preliminary data.</text>
</comment>
<sequence>MPTSYQSPMRQDHEPQRSKSQGAQSNLAAGTIRVSDLLGRKGNDVHSIRPQDTLAFAVERLSTLRIGALVVTHSTGALAGILSERDIVRKVADVQGGEALELTAFDVMTREVETADEDEPLISLLRRMSEGRFRHMPVLDEDDTLVGMITIGDVVHHRLLELEHEALQLKQLIVG</sequence>
<dbReference type="RefSeq" id="WP_188788784.1">
    <property type="nucleotide sequence ID" value="NZ_BMJV01000001.1"/>
</dbReference>
<dbReference type="Proteomes" id="UP000617145">
    <property type="component" value="Unassembled WGS sequence"/>
</dbReference>
<keyword evidence="1 2" id="KW-0129">CBS domain</keyword>
<dbReference type="InterPro" id="IPR000644">
    <property type="entry name" value="CBS_dom"/>
</dbReference>
<protein>
    <submittedName>
        <fullName evidence="5">Inosine-5-monophosphate dehydrogenase</fullName>
    </submittedName>
</protein>
<proteinExistence type="predicted"/>
<dbReference type="InterPro" id="IPR046342">
    <property type="entry name" value="CBS_dom_sf"/>
</dbReference>
<dbReference type="InterPro" id="IPR051257">
    <property type="entry name" value="Diverse_CBS-Domain"/>
</dbReference>
<accession>A0A8J3EF60</accession>
<keyword evidence="6" id="KW-1185">Reference proteome</keyword>
<dbReference type="SUPFAM" id="SSF54631">
    <property type="entry name" value="CBS-domain pair"/>
    <property type="match status" value="1"/>
</dbReference>
<gene>
    <name evidence="5" type="ORF">GCM10011415_06940</name>
</gene>
<organism evidence="5 6">
    <name type="scientific">Salipiger pallidus</name>
    <dbReference type="NCBI Taxonomy" id="1775170"/>
    <lineage>
        <taxon>Bacteria</taxon>
        <taxon>Pseudomonadati</taxon>
        <taxon>Pseudomonadota</taxon>
        <taxon>Alphaproteobacteria</taxon>
        <taxon>Rhodobacterales</taxon>
        <taxon>Roseobacteraceae</taxon>
        <taxon>Salipiger</taxon>
    </lineage>
</organism>
<reference evidence="5" key="1">
    <citation type="journal article" date="2014" name="Int. J. Syst. Evol. Microbiol.">
        <title>Complete genome sequence of Corynebacterium casei LMG S-19264T (=DSM 44701T), isolated from a smear-ripened cheese.</title>
        <authorList>
            <consortium name="US DOE Joint Genome Institute (JGI-PGF)"/>
            <person name="Walter F."/>
            <person name="Albersmeier A."/>
            <person name="Kalinowski J."/>
            <person name="Ruckert C."/>
        </authorList>
    </citation>
    <scope>NUCLEOTIDE SEQUENCE</scope>
    <source>
        <strain evidence="5">CGMCC 1.15762</strain>
    </source>
</reference>
<evidence type="ECO:0000256" key="2">
    <source>
        <dbReference type="PROSITE-ProRule" id="PRU00703"/>
    </source>
</evidence>
<feature type="domain" description="CBS" evidence="4">
    <location>
        <begin position="38"/>
        <end position="100"/>
    </location>
</feature>
<reference evidence="5" key="2">
    <citation type="submission" date="2020-09" db="EMBL/GenBank/DDBJ databases">
        <authorList>
            <person name="Sun Q."/>
            <person name="Zhou Y."/>
        </authorList>
    </citation>
    <scope>NUCLEOTIDE SEQUENCE</scope>
    <source>
        <strain evidence="5">CGMCC 1.15762</strain>
    </source>
</reference>
<dbReference type="EMBL" id="BMJV01000001">
    <property type="protein sequence ID" value="GGG63149.1"/>
    <property type="molecule type" value="Genomic_DNA"/>
</dbReference>
<dbReference type="AlphaFoldDB" id="A0A8J3EF60"/>
<evidence type="ECO:0000256" key="1">
    <source>
        <dbReference type="ARBA" id="ARBA00023122"/>
    </source>
</evidence>
<dbReference type="PROSITE" id="PS51371">
    <property type="entry name" value="CBS"/>
    <property type="match status" value="2"/>
</dbReference>
<feature type="domain" description="CBS" evidence="4">
    <location>
        <begin position="108"/>
        <end position="167"/>
    </location>
</feature>
<dbReference type="Pfam" id="PF00571">
    <property type="entry name" value="CBS"/>
    <property type="match status" value="2"/>
</dbReference>
<dbReference type="Gene3D" id="3.10.580.10">
    <property type="entry name" value="CBS-domain"/>
    <property type="match status" value="1"/>
</dbReference>
<evidence type="ECO:0000313" key="6">
    <source>
        <dbReference type="Proteomes" id="UP000617145"/>
    </source>
</evidence>
<feature type="region of interest" description="Disordered" evidence="3">
    <location>
        <begin position="1"/>
        <end position="26"/>
    </location>
</feature>
<dbReference type="InterPro" id="IPR044725">
    <property type="entry name" value="CBSX3_CBS_dom"/>
</dbReference>
<evidence type="ECO:0000313" key="5">
    <source>
        <dbReference type="EMBL" id="GGG63149.1"/>
    </source>
</evidence>
<dbReference type="PANTHER" id="PTHR43080:SF2">
    <property type="entry name" value="CBS DOMAIN-CONTAINING PROTEIN"/>
    <property type="match status" value="1"/>
</dbReference>
<evidence type="ECO:0000256" key="3">
    <source>
        <dbReference type="SAM" id="MobiDB-lite"/>
    </source>
</evidence>
<evidence type="ECO:0000259" key="4">
    <source>
        <dbReference type="PROSITE" id="PS51371"/>
    </source>
</evidence>
<dbReference type="SMART" id="SM00116">
    <property type="entry name" value="CBS"/>
    <property type="match status" value="2"/>
</dbReference>
<name>A0A8J3EF60_9RHOB</name>
<dbReference type="CDD" id="cd04623">
    <property type="entry name" value="CBS_pair_bac_euk"/>
    <property type="match status" value="1"/>
</dbReference>